<dbReference type="Pfam" id="PF12070">
    <property type="entry name" value="SCAI"/>
    <property type="match status" value="1"/>
</dbReference>
<dbReference type="Proteomes" id="UP000583929">
    <property type="component" value="Unassembled WGS sequence"/>
</dbReference>
<dbReference type="InterPro" id="IPR022709">
    <property type="entry name" value="SCAI"/>
</dbReference>
<dbReference type="GO" id="GO:0006351">
    <property type="term" value="P:DNA-templated transcription"/>
    <property type="evidence" value="ECO:0007669"/>
    <property type="project" value="InterPro"/>
</dbReference>
<proteinExistence type="predicted"/>
<dbReference type="EMBL" id="JAATIQ010000034">
    <property type="protein sequence ID" value="KAF4397080.1"/>
    <property type="molecule type" value="Genomic_DNA"/>
</dbReference>
<evidence type="ECO:0000313" key="3">
    <source>
        <dbReference type="Proteomes" id="UP000583929"/>
    </source>
</evidence>
<dbReference type="PANTHER" id="PTHR21243">
    <property type="entry name" value="PROTEIN SCAI"/>
    <property type="match status" value="1"/>
</dbReference>
<evidence type="ECO:0000313" key="2">
    <source>
        <dbReference type="EMBL" id="KAF4397080.1"/>
    </source>
</evidence>
<evidence type="ECO:0000313" key="1">
    <source>
        <dbReference type="EMBL" id="KAF4347093.1"/>
    </source>
</evidence>
<accession>A0A7J6DLZ0</accession>
<name>A0A7J6DLZ0_CANSA</name>
<gene>
    <name evidence="1" type="ORF">G4B88_002253</name>
    <name evidence="2" type="ORF">G4B88_008926</name>
</gene>
<protein>
    <submittedName>
        <fullName evidence="1">Uncharacterized protein</fullName>
    </submittedName>
</protein>
<comment type="caution">
    <text evidence="1">The sequence shown here is derived from an EMBL/GenBank/DDBJ whole genome shotgun (WGS) entry which is preliminary data.</text>
</comment>
<reference evidence="1 3" key="1">
    <citation type="journal article" date="2020" name="bioRxiv">
        <title>Sequence and annotation of 42 cannabis genomes reveals extensive copy number variation in cannabinoid synthesis and pathogen resistance genes.</title>
        <authorList>
            <person name="Mckernan K.J."/>
            <person name="Helbert Y."/>
            <person name="Kane L.T."/>
            <person name="Ebling H."/>
            <person name="Zhang L."/>
            <person name="Liu B."/>
            <person name="Eaton Z."/>
            <person name="Mclaughlin S."/>
            <person name="Kingan S."/>
            <person name="Baybayan P."/>
            <person name="Concepcion G."/>
            <person name="Jordan M."/>
            <person name="Riva A."/>
            <person name="Barbazuk W."/>
            <person name="Harkins T."/>
        </authorList>
    </citation>
    <scope>NUCLEOTIDE SEQUENCE [LARGE SCALE GENOMIC DNA]</scope>
    <source>
        <strain evidence="3">cv. Jamaican Lion 4</strain>
        <strain evidence="1">Father</strain>
        <tissue evidence="1">Leaf</tissue>
    </source>
</reference>
<organism evidence="1 3">
    <name type="scientific">Cannabis sativa</name>
    <name type="common">Hemp</name>
    <name type="synonym">Marijuana</name>
    <dbReference type="NCBI Taxonomy" id="3483"/>
    <lineage>
        <taxon>Eukaryota</taxon>
        <taxon>Viridiplantae</taxon>
        <taxon>Streptophyta</taxon>
        <taxon>Embryophyta</taxon>
        <taxon>Tracheophyta</taxon>
        <taxon>Spermatophyta</taxon>
        <taxon>Magnoliopsida</taxon>
        <taxon>eudicotyledons</taxon>
        <taxon>Gunneridae</taxon>
        <taxon>Pentapetalae</taxon>
        <taxon>rosids</taxon>
        <taxon>fabids</taxon>
        <taxon>Rosales</taxon>
        <taxon>Cannabaceae</taxon>
        <taxon>Cannabis</taxon>
    </lineage>
</organism>
<dbReference type="AlphaFoldDB" id="A0A7J6DLZ0"/>
<dbReference type="EMBL" id="JAATIQ010000860">
    <property type="protein sequence ID" value="KAF4347093.1"/>
    <property type="molecule type" value="Genomic_DNA"/>
</dbReference>
<keyword evidence="3" id="KW-1185">Reference proteome</keyword>
<sequence>MTLPSPFLFISSFSAFVRHHHFDSSKFSSAFTSSHYPLRSQRSLTIHHSLLALKLDKCLKPTSLLCLRPRSYSVLLDTFSDSLSPHNCSRNLRLRDAVLAIYHHNEVKFLEVTLDTFRMLQCLEWEPCVLFYQSNLT</sequence>
<dbReference type="GO" id="GO:0003714">
    <property type="term" value="F:transcription corepressor activity"/>
    <property type="evidence" value="ECO:0007669"/>
    <property type="project" value="InterPro"/>
</dbReference>